<dbReference type="EMBL" id="SNXZ01000006">
    <property type="protein sequence ID" value="TDP93953.1"/>
    <property type="molecule type" value="Genomic_DNA"/>
</dbReference>
<dbReference type="InterPro" id="IPR041657">
    <property type="entry name" value="HTH_17"/>
</dbReference>
<proteinExistence type="predicted"/>
<reference evidence="2 3" key="1">
    <citation type="submission" date="2019-03" db="EMBL/GenBank/DDBJ databases">
        <title>Genomic Encyclopedia of Type Strains, Phase IV (KMG-IV): sequencing the most valuable type-strain genomes for metagenomic binning, comparative biology and taxonomic classification.</title>
        <authorList>
            <person name="Goeker M."/>
        </authorList>
    </citation>
    <scope>NUCLEOTIDE SEQUENCE [LARGE SCALE GENOMIC DNA]</scope>
    <source>
        <strain evidence="2 3">DSM 45361</strain>
    </source>
</reference>
<dbReference type="InterPro" id="IPR010093">
    <property type="entry name" value="SinI_DNA-bd"/>
</dbReference>
<comment type="caution">
    <text evidence="2">The sequence shown here is derived from an EMBL/GenBank/DDBJ whole genome shotgun (WGS) entry which is preliminary data.</text>
</comment>
<dbReference type="GO" id="GO:0003677">
    <property type="term" value="F:DNA binding"/>
    <property type="evidence" value="ECO:0007669"/>
    <property type="project" value="InterPro"/>
</dbReference>
<feature type="domain" description="Helix-turn-helix" evidence="1">
    <location>
        <begin position="82"/>
        <end position="129"/>
    </location>
</feature>
<sequence>MTRFDAAALTPDQRDVRTAHDALPHIKAYLARHHARDVVRLVADGGDEPLEVPRAAIELLARILTHMAAGQGVSIVPANAELTTQQAAAMLNVSRPFLIKLLNDGKIEYRTVGTHRRVLAESLRDYMRAEAQRMSDVASELTALNQEMGLT</sequence>
<dbReference type="NCBIfam" id="TIGR01764">
    <property type="entry name" value="excise"/>
    <property type="match status" value="1"/>
</dbReference>
<evidence type="ECO:0000313" key="3">
    <source>
        <dbReference type="Proteomes" id="UP000295444"/>
    </source>
</evidence>
<dbReference type="AlphaFoldDB" id="A0A4R6S3U4"/>
<organism evidence="2 3">
    <name type="scientific">Labedaea rhizosphaerae</name>
    <dbReference type="NCBI Taxonomy" id="598644"/>
    <lineage>
        <taxon>Bacteria</taxon>
        <taxon>Bacillati</taxon>
        <taxon>Actinomycetota</taxon>
        <taxon>Actinomycetes</taxon>
        <taxon>Pseudonocardiales</taxon>
        <taxon>Pseudonocardiaceae</taxon>
        <taxon>Labedaea</taxon>
    </lineage>
</organism>
<evidence type="ECO:0000259" key="1">
    <source>
        <dbReference type="Pfam" id="PF12728"/>
    </source>
</evidence>
<dbReference type="RefSeq" id="WP_133852937.1">
    <property type="nucleotide sequence ID" value="NZ_SNXZ01000006.1"/>
</dbReference>
<evidence type="ECO:0000313" key="2">
    <source>
        <dbReference type="EMBL" id="TDP93953.1"/>
    </source>
</evidence>
<accession>A0A4R6S3U4</accession>
<name>A0A4R6S3U4_LABRH</name>
<keyword evidence="3" id="KW-1185">Reference proteome</keyword>
<dbReference type="OrthoDB" id="26212at2"/>
<gene>
    <name evidence="2" type="ORF">EV186_106347</name>
</gene>
<dbReference type="Pfam" id="PF12728">
    <property type="entry name" value="HTH_17"/>
    <property type="match status" value="1"/>
</dbReference>
<dbReference type="Proteomes" id="UP000295444">
    <property type="component" value="Unassembled WGS sequence"/>
</dbReference>
<protein>
    <submittedName>
        <fullName evidence="2">Excisionase family DNA binding protein</fullName>
    </submittedName>
</protein>